<keyword evidence="7" id="KW-0812">Transmembrane</keyword>
<feature type="transmembrane region" description="Helical" evidence="7">
    <location>
        <begin position="6"/>
        <end position="25"/>
    </location>
</feature>
<evidence type="ECO:0000313" key="9">
    <source>
        <dbReference type="EMBL" id="MCY6372283.1"/>
    </source>
</evidence>
<dbReference type="Gene3D" id="2.40.440.10">
    <property type="entry name" value="L,D-transpeptidase catalytic domain-like"/>
    <property type="match status" value="1"/>
</dbReference>
<organism evidence="9 10">
    <name type="scientific">Clostridium ganghwense</name>
    <dbReference type="NCBI Taxonomy" id="312089"/>
    <lineage>
        <taxon>Bacteria</taxon>
        <taxon>Bacillati</taxon>
        <taxon>Bacillota</taxon>
        <taxon>Clostridia</taxon>
        <taxon>Eubacteriales</taxon>
        <taxon>Clostridiaceae</taxon>
        <taxon>Clostridium</taxon>
    </lineage>
</organism>
<feature type="active site" description="Proton donor/acceptor" evidence="6">
    <location>
        <position position="172"/>
    </location>
</feature>
<evidence type="ECO:0000256" key="2">
    <source>
        <dbReference type="ARBA" id="ARBA00022679"/>
    </source>
</evidence>
<comment type="caution">
    <text evidence="9">The sequence shown here is derived from an EMBL/GenBank/DDBJ whole genome shotgun (WGS) entry which is preliminary data.</text>
</comment>
<dbReference type="InterPro" id="IPR038063">
    <property type="entry name" value="Transpep_catalytic_dom"/>
</dbReference>
<name>A0ABT4CV10_9CLOT</name>
<keyword evidence="4 6" id="KW-0573">Peptidoglycan synthesis</keyword>
<dbReference type="Proteomes" id="UP001079657">
    <property type="component" value="Unassembled WGS sequence"/>
</dbReference>
<keyword evidence="10" id="KW-1185">Reference proteome</keyword>
<dbReference type="PANTHER" id="PTHR36699:SF1">
    <property type="entry name" value="L,D-TRANSPEPTIDASE YAFK-RELATED"/>
    <property type="match status" value="1"/>
</dbReference>
<evidence type="ECO:0000259" key="8">
    <source>
        <dbReference type="PROSITE" id="PS52029"/>
    </source>
</evidence>
<feature type="domain" description="L,D-TPase catalytic" evidence="8">
    <location>
        <begin position="59"/>
        <end position="208"/>
    </location>
</feature>
<evidence type="ECO:0000256" key="1">
    <source>
        <dbReference type="ARBA" id="ARBA00004752"/>
    </source>
</evidence>
<sequence length="209" mass="23538">MIKKSLLFFIIISTTFLIIIVTNILKKDIPTKNIAHTLSTDDTGNNYFFKEPQNPPSSTWIKIYKTSRTLELYGDDKLIGRFKIVLGQNPKGDKNKEGDSKTPEGKYYICTRNDKSKFTLFLGLSYPNIEDAKRGLENGLIDSYTFNKIKKAIENKQQPPWNTSLGGAVGIHGGGDNHNWTAGCIALSDEAIHIIWKYTNYGTSIEILK</sequence>
<keyword evidence="2" id="KW-0808">Transferase</keyword>
<dbReference type="SUPFAM" id="SSF141523">
    <property type="entry name" value="L,D-transpeptidase catalytic domain-like"/>
    <property type="match status" value="1"/>
</dbReference>
<protein>
    <submittedName>
        <fullName evidence="9">L,D-transpeptidase family protein</fullName>
    </submittedName>
</protein>
<dbReference type="InterPro" id="IPR005490">
    <property type="entry name" value="LD_TPept_cat_dom"/>
</dbReference>
<evidence type="ECO:0000313" key="10">
    <source>
        <dbReference type="Proteomes" id="UP001079657"/>
    </source>
</evidence>
<evidence type="ECO:0000256" key="6">
    <source>
        <dbReference type="PROSITE-ProRule" id="PRU01373"/>
    </source>
</evidence>
<evidence type="ECO:0000256" key="5">
    <source>
        <dbReference type="ARBA" id="ARBA00023316"/>
    </source>
</evidence>
<proteinExistence type="predicted"/>
<keyword evidence="3 6" id="KW-0133">Cell shape</keyword>
<dbReference type="RefSeq" id="WP_268051246.1">
    <property type="nucleotide sequence ID" value="NZ_JAPQES010000007.1"/>
</dbReference>
<evidence type="ECO:0000256" key="3">
    <source>
        <dbReference type="ARBA" id="ARBA00022960"/>
    </source>
</evidence>
<dbReference type="PROSITE" id="PS52029">
    <property type="entry name" value="LD_TPASE"/>
    <property type="match status" value="1"/>
</dbReference>
<reference evidence="9" key="1">
    <citation type="submission" date="2022-12" db="EMBL/GenBank/DDBJ databases">
        <authorList>
            <person name="Wang J."/>
        </authorList>
    </citation>
    <scope>NUCLEOTIDE SEQUENCE</scope>
    <source>
        <strain evidence="9">HY-42-06</strain>
    </source>
</reference>
<dbReference type="CDD" id="cd16913">
    <property type="entry name" value="YkuD_like"/>
    <property type="match status" value="1"/>
</dbReference>
<keyword evidence="5 6" id="KW-0961">Cell wall biogenesis/degradation</keyword>
<evidence type="ECO:0000256" key="7">
    <source>
        <dbReference type="SAM" id="Phobius"/>
    </source>
</evidence>
<keyword evidence="7" id="KW-1133">Transmembrane helix</keyword>
<keyword evidence="7" id="KW-0472">Membrane</keyword>
<accession>A0ABT4CV10</accession>
<feature type="active site" description="Nucleophile" evidence="6">
    <location>
        <position position="184"/>
    </location>
</feature>
<dbReference type="PANTHER" id="PTHR36699">
    <property type="entry name" value="LD-TRANSPEPTIDASE"/>
    <property type="match status" value="1"/>
</dbReference>
<dbReference type="Pfam" id="PF03734">
    <property type="entry name" value="YkuD"/>
    <property type="match status" value="1"/>
</dbReference>
<dbReference type="EMBL" id="JAPQES010000007">
    <property type="protein sequence ID" value="MCY6372283.1"/>
    <property type="molecule type" value="Genomic_DNA"/>
</dbReference>
<evidence type="ECO:0000256" key="4">
    <source>
        <dbReference type="ARBA" id="ARBA00022984"/>
    </source>
</evidence>
<gene>
    <name evidence="9" type="ORF">OXH55_16755</name>
</gene>
<comment type="pathway">
    <text evidence="1 6">Cell wall biogenesis; peptidoglycan biosynthesis.</text>
</comment>